<keyword evidence="4" id="KW-1185">Reference proteome</keyword>
<feature type="domain" description="Glycosyltransferase 2-like" evidence="1">
    <location>
        <begin position="5"/>
        <end position="131"/>
    </location>
</feature>
<evidence type="ECO:0000313" key="3">
    <source>
        <dbReference type="EMBL" id="KAB1155854.1"/>
    </source>
</evidence>
<dbReference type="SUPFAM" id="SSF53448">
    <property type="entry name" value="Nucleotide-diphospho-sugar transferases"/>
    <property type="match status" value="1"/>
</dbReference>
<dbReference type="PANTHER" id="PTHR43685:SF2">
    <property type="entry name" value="GLYCOSYLTRANSFERASE 2-LIKE DOMAIN-CONTAINING PROTEIN"/>
    <property type="match status" value="1"/>
</dbReference>
<accession>A0A7J5AE59</accession>
<evidence type="ECO:0000259" key="1">
    <source>
        <dbReference type="Pfam" id="PF00535"/>
    </source>
</evidence>
<dbReference type="EMBL" id="WAEM01000004">
    <property type="protein sequence ID" value="KAB1155854.1"/>
    <property type="molecule type" value="Genomic_DNA"/>
</dbReference>
<dbReference type="CDD" id="cd00761">
    <property type="entry name" value="Glyco_tranf_GTA_type"/>
    <property type="match status" value="1"/>
</dbReference>
<evidence type="ECO:0000313" key="4">
    <source>
        <dbReference type="Proteomes" id="UP000490922"/>
    </source>
</evidence>
<feature type="domain" description="Glycosyltransferase 2-like prokaryotic type" evidence="2">
    <location>
        <begin position="146"/>
        <end position="206"/>
    </location>
</feature>
<dbReference type="Pfam" id="PF10111">
    <property type="entry name" value="Glyco_tranf_2_2"/>
    <property type="match status" value="1"/>
</dbReference>
<name>A0A7J5AE59_9FLAO</name>
<dbReference type="InterPro" id="IPR050834">
    <property type="entry name" value="Glycosyltransf_2"/>
</dbReference>
<dbReference type="Proteomes" id="UP000490922">
    <property type="component" value="Unassembled WGS sequence"/>
</dbReference>
<dbReference type="Pfam" id="PF00535">
    <property type="entry name" value="Glycos_transf_2"/>
    <property type="match status" value="1"/>
</dbReference>
<organism evidence="3 4">
    <name type="scientific">Flavobacterium luteum</name>
    <dbReference type="NCBI Taxonomy" id="2026654"/>
    <lineage>
        <taxon>Bacteria</taxon>
        <taxon>Pseudomonadati</taxon>
        <taxon>Bacteroidota</taxon>
        <taxon>Flavobacteriia</taxon>
        <taxon>Flavobacteriales</taxon>
        <taxon>Flavobacteriaceae</taxon>
        <taxon>Flavobacterium</taxon>
    </lineage>
</organism>
<sequence>MHLVSIIIPCYNHAKFLPDALQSVIEQDCENWECIVVNDGSTDNTEEIACLWSNKDTRFKYFYKDNGGLSSARNFGIAKSKSEYILTLDSDDKFDKTFISKALKVINDDPKIGIVSCWGKRFVGNTYYDIFKPNGKNIEDFLFQNAAIGNSMFRKKCWIEAGGYDENMKKGYEDWEFYLRISKLGWNTVIIQEPLFFYRQHKTSLRTEALNKFDKEIRLYIFTKHKDLYIKYFDQTVENLLTIIDLNRRNELKRINSIDFKLGNFILRPFRFIKNSIK</sequence>
<dbReference type="PANTHER" id="PTHR43685">
    <property type="entry name" value="GLYCOSYLTRANSFERASE"/>
    <property type="match status" value="1"/>
</dbReference>
<proteinExistence type="predicted"/>
<protein>
    <submittedName>
        <fullName evidence="3">Glycosyltransferase family 2 protein</fullName>
    </submittedName>
</protein>
<dbReference type="AlphaFoldDB" id="A0A7J5AE59"/>
<keyword evidence="3" id="KW-0808">Transferase</keyword>
<dbReference type="Gene3D" id="3.90.550.10">
    <property type="entry name" value="Spore Coat Polysaccharide Biosynthesis Protein SpsA, Chain A"/>
    <property type="match status" value="1"/>
</dbReference>
<dbReference type="InterPro" id="IPR019290">
    <property type="entry name" value="GlycosylTrfase-like_prok"/>
</dbReference>
<evidence type="ECO:0000259" key="2">
    <source>
        <dbReference type="Pfam" id="PF10111"/>
    </source>
</evidence>
<dbReference type="InterPro" id="IPR001173">
    <property type="entry name" value="Glyco_trans_2-like"/>
</dbReference>
<dbReference type="GO" id="GO:0016740">
    <property type="term" value="F:transferase activity"/>
    <property type="evidence" value="ECO:0007669"/>
    <property type="project" value="UniProtKB-KW"/>
</dbReference>
<reference evidence="3 4" key="1">
    <citation type="submission" date="2019-09" db="EMBL/GenBank/DDBJ databases">
        <title>Flavobacterium sp. nov., isolated from glacier ice.</title>
        <authorList>
            <person name="Liu Q."/>
        </authorList>
    </citation>
    <scope>NUCLEOTIDE SEQUENCE [LARGE SCALE GENOMIC DNA]</scope>
    <source>
        <strain evidence="3 4">NBRC 112527</strain>
    </source>
</reference>
<dbReference type="RefSeq" id="WP_151107673.1">
    <property type="nucleotide sequence ID" value="NZ_WAEM01000004.1"/>
</dbReference>
<dbReference type="InterPro" id="IPR029044">
    <property type="entry name" value="Nucleotide-diphossugar_trans"/>
</dbReference>
<comment type="caution">
    <text evidence="3">The sequence shown here is derived from an EMBL/GenBank/DDBJ whole genome shotgun (WGS) entry which is preliminary data.</text>
</comment>
<dbReference type="OrthoDB" id="597270at2"/>
<gene>
    <name evidence="3" type="ORF">F6464_10045</name>
</gene>